<reference evidence="3 4" key="1">
    <citation type="submission" date="2020-08" db="EMBL/GenBank/DDBJ databases">
        <title>Novel species isolated from subtropical streams in China.</title>
        <authorList>
            <person name="Lu H."/>
        </authorList>
    </citation>
    <scope>NUCLEOTIDE SEQUENCE [LARGE SCALE GENOMIC DNA]</scope>
    <source>
        <strain evidence="3 4">CY18W</strain>
    </source>
</reference>
<feature type="signal peptide" evidence="2">
    <location>
        <begin position="1"/>
        <end position="18"/>
    </location>
</feature>
<evidence type="ECO:0000313" key="3">
    <source>
        <dbReference type="EMBL" id="MBC3915971.1"/>
    </source>
</evidence>
<protein>
    <submittedName>
        <fullName evidence="3">Uncharacterized protein</fullName>
    </submittedName>
</protein>
<name>A0ABR6ZJE3_9BURK</name>
<sequence length="410" mass="45288">MNVKLHLFILLSSTWAMAQANVINDIAAPEPAEEKQSSQRLQIVQMTPMTPMTPVTPVAPMSPMTPITPIAPIAPLPPLAALADLPDGKHISTIVSSAMNQAFVGLQGMQSIKPVKNAPYSVEIVTEKTQTLADGNQISNKTTSLSYRDNAGRTRQEVRDSKGTVQHILIVDPVDNVRYVLMPEKKTATKIRIGKDLDDKLASVKEKLEKMKQEGKTVQVETTRNGDEITVKRIERKNGDDKTEGNKETREQVQVRVIRAGGSNSDVQIAHAETLQLNGNFTDLIRMGPLPMAFTDSRWTTKGNAKDLGSRDIDGVRADGKMRSYQIPAGEIGNKNAITVSSETWYSPELQMTVYAKQSDPRTGEWSYRLNNLKRTEPAASLFSIPEGYTVKETPVASRVVIEKREEKKP</sequence>
<dbReference type="EMBL" id="JACOGF010000001">
    <property type="protein sequence ID" value="MBC3915971.1"/>
    <property type="molecule type" value="Genomic_DNA"/>
</dbReference>
<feature type="coiled-coil region" evidence="1">
    <location>
        <begin position="194"/>
        <end position="221"/>
    </location>
</feature>
<keyword evidence="2" id="KW-0732">Signal</keyword>
<comment type="caution">
    <text evidence="3">The sequence shown here is derived from an EMBL/GenBank/DDBJ whole genome shotgun (WGS) entry which is preliminary data.</text>
</comment>
<evidence type="ECO:0000256" key="1">
    <source>
        <dbReference type="SAM" id="Coils"/>
    </source>
</evidence>
<dbReference type="Proteomes" id="UP000650424">
    <property type="component" value="Unassembled WGS sequence"/>
</dbReference>
<evidence type="ECO:0000256" key="2">
    <source>
        <dbReference type="SAM" id="SignalP"/>
    </source>
</evidence>
<evidence type="ECO:0000313" key="4">
    <source>
        <dbReference type="Proteomes" id="UP000650424"/>
    </source>
</evidence>
<feature type="chain" id="PRO_5047013258" evidence="2">
    <location>
        <begin position="19"/>
        <end position="410"/>
    </location>
</feature>
<accession>A0ABR6ZJE3</accession>
<organism evidence="3 4">
    <name type="scientific">Undibacterium hunanense</name>
    <dbReference type="NCBI Taxonomy" id="2762292"/>
    <lineage>
        <taxon>Bacteria</taxon>
        <taxon>Pseudomonadati</taxon>
        <taxon>Pseudomonadota</taxon>
        <taxon>Betaproteobacteria</taxon>
        <taxon>Burkholderiales</taxon>
        <taxon>Oxalobacteraceae</taxon>
        <taxon>Undibacterium</taxon>
    </lineage>
</organism>
<keyword evidence="4" id="KW-1185">Reference proteome</keyword>
<keyword evidence="1" id="KW-0175">Coiled coil</keyword>
<gene>
    <name evidence="3" type="ORF">H8L32_00605</name>
</gene>
<proteinExistence type="predicted"/>
<dbReference type="RefSeq" id="WP_186945233.1">
    <property type="nucleotide sequence ID" value="NZ_JACOGF010000001.1"/>
</dbReference>